<dbReference type="SUPFAM" id="SSF52091">
    <property type="entry name" value="SpoIIaa-like"/>
    <property type="match status" value="1"/>
</dbReference>
<feature type="transmembrane region" description="Helical" evidence="5">
    <location>
        <begin position="136"/>
        <end position="160"/>
    </location>
</feature>
<feature type="transmembrane region" description="Helical" evidence="5">
    <location>
        <begin position="52"/>
        <end position="69"/>
    </location>
</feature>
<organism evidence="7 8">
    <name type="scientific">Desulfofarcimen acetoxidans (strain ATCC 49208 / DSM 771 / KCTC 5769 / VKM B-1644 / 5575)</name>
    <name type="common">Desulfotomaculum acetoxidans</name>
    <dbReference type="NCBI Taxonomy" id="485916"/>
    <lineage>
        <taxon>Bacteria</taxon>
        <taxon>Bacillati</taxon>
        <taxon>Bacillota</taxon>
        <taxon>Clostridia</taxon>
        <taxon>Eubacteriales</taxon>
        <taxon>Peptococcaceae</taxon>
        <taxon>Desulfofarcimen</taxon>
    </lineage>
</organism>
<keyword evidence="4 5" id="KW-0472">Membrane</keyword>
<accession>C8W3A0</accession>
<dbReference type="Pfam" id="PF00916">
    <property type="entry name" value="Sulfate_transp"/>
    <property type="match status" value="1"/>
</dbReference>
<evidence type="ECO:0000313" key="7">
    <source>
        <dbReference type="EMBL" id="ACV61867.1"/>
    </source>
</evidence>
<dbReference type="AlphaFoldDB" id="C8W3A0"/>
<evidence type="ECO:0000256" key="4">
    <source>
        <dbReference type="ARBA" id="ARBA00023136"/>
    </source>
</evidence>
<dbReference type="EMBL" id="CP001720">
    <property type="protein sequence ID" value="ACV61867.1"/>
    <property type="molecule type" value="Genomic_DNA"/>
</dbReference>
<comment type="subcellular location">
    <subcellularLocation>
        <location evidence="1">Membrane</location>
        <topology evidence="1">Multi-pass membrane protein</topology>
    </subcellularLocation>
</comment>
<evidence type="ECO:0000256" key="3">
    <source>
        <dbReference type="ARBA" id="ARBA00022989"/>
    </source>
</evidence>
<feature type="transmembrane region" description="Helical" evidence="5">
    <location>
        <begin position="81"/>
        <end position="98"/>
    </location>
</feature>
<evidence type="ECO:0000256" key="2">
    <source>
        <dbReference type="ARBA" id="ARBA00022692"/>
    </source>
</evidence>
<dbReference type="OrthoDB" id="9771198at2"/>
<sequence>MGKALKFVPILDTLVNYKKEDMRFDLIAALTVAIVALPQSMAYALIAGVNPAYGLYTAIVLVILGAMFGSSHHLTTGPTNAIALLICANMGPFVAKAGEDAYPFAILFLLTFMVGAIQFGMGVLKLGKLVNYVSHSVIVGFTAGAGTIIAIGQLGAFLGVKLPKPHDLGKEVFTSLDKLVLPFKYLDTMNKYSFAIAVFVLVLIIVCKKINKNIPGPLVGIIISVILVMTMHLDQYGVKLTGEIPSAIPPFFPVNIFDVGSMLMLWKGAIIIALIGLVEALAISKAISSMTGQKIDSNQEFIGQGVANMGGAFFSSFAGSGSFTRSAVTFQSGGRTRLAPVISGVIVLIVLLFLKDYAKYIPNASLAGVLMIVAYSMIDKKAVKKVLTSNRNDAIVMTVTFLTTILAPELEQAIYAGLAISILLYLRDTGSVYVKRLVPVKDSEGKYVEHEVDAHYDETQCPLVSVVQIEGNLYFGSASDLESKLDAAFNNSKVFILRFKGVGMIDLTSLEIIEHFIHKALHDNKKVMLYGVNENVRKQLEKGHVVSMVGEENVFTSEEDVFVPSSKTLNQANNYASATV</sequence>
<dbReference type="GO" id="GO:0016020">
    <property type="term" value="C:membrane"/>
    <property type="evidence" value="ECO:0007669"/>
    <property type="project" value="UniProtKB-SubCell"/>
</dbReference>
<evidence type="ECO:0000256" key="5">
    <source>
        <dbReference type="SAM" id="Phobius"/>
    </source>
</evidence>
<evidence type="ECO:0000313" key="8">
    <source>
        <dbReference type="Proteomes" id="UP000002217"/>
    </source>
</evidence>
<dbReference type="eggNOG" id="COG0659">
    <property type="taxonomic scope" value="Bacteria"/>
</dbReference>
<keyword evidence="2 5" id="KW-0812">Transmembrane</keyword>
<evidence type="ECO:0000256" key="1">
    <source>
        <dbReference type="ARBA" id="ARBA00004141"/>
    </source>
</evidence>
<feature type="transmembrane region" description="Helical" evidence="5">
    <location>
        <begin position="360"/>
        <end position="378"/>
    </location>
</feature>
<dbReference type="HOGENOM" id="CLU_003182_13_1_9"/>
<feature type="transmembrane region" description="Helical" evidence="5">
    <location>
        <begin position="264"/>
        <end position="284"/>
    </location>
</feature>
<proteinExistence type="predicted"/>
<dbReference type="Pfam" id="PF01740">
    <property type="entry name" value="STAS"/>
    <property type="match status" value="1"/>
</dbReference>
<dbReference type="InterPro" id="IPR011547">
    <property type="entry name" value="SLC26A/SulP_dom"/>
</dbReference>
<dbReference type="RefSeq" id="WP_015756582.1">
    <property type="nucleotide sequence ID" value="NC_013216.1"/>
</dbReference>
<dbReference type="STRING" id="485916.Dtox_0978"/>
<dbReference type="Gene3D" id="3.30.750.24">
    <property type="entry name" value="STAS domain"/>
    <property type="match status" value="1"/>
</dbReference>
<dbReference type="InterPro" id="IPR001902">
    <property type="entry name" value="SLC26A/SulP_fam"/>
</dbReference>
<reference evidence="7 8" key="1">
    <citation type="journal article" date="2009" name="Stand. Genomic Sci.">
        <title>Complete genome sequence of Desulfotomaculum acetoxidans type strain (5575).</title>
        <authorList>
            <person name="Spring S."/>
            <person name="Lapidus A."/>
            <person name="Schroder M."/>
            <person name="Gleim D."/>
            <person name="Sims D."/>
            <person name="Meincke L."/>
            <person name="Glavina Del Rio T."/>
            <person name="Tice H."/>
            <person name="Copeland A."/>
            <person name="Cheng J.F."/>
            <person name="Lucas S."/>
            <person name="Chen F."/>
            <person name="Nolan M."/>
            <person name="Bruce D."/>
            <person name="Goodwin L."/>
            <person name="Pitluck S."/>
            <person name="Ivanova N."/>
            <person name="Mavromatis K."/>
            <person name="Mikhailova N."/>
            <person name="Pati A."/>
            <person name="Chen A."/>
            <person name="Palaniappan K."/>
            <person name="Land M."/>
            <person name="Hauser L."/>
            <person name="Chang Y.J."/>
            <person name="Jeffries C.D."/>
            <person name="Chain P."/>
            <person name="Saunders E."/>
            <person name="Brettin T."/>
            <person name="Detter J.C."/>
            <person name="Goker M."/>
            <person name="Bristow J."/>
            <person name="Eisen J.A."/>
            <person name="Markowitz V."/>
            <person name="Hugenholtz P."/>
            <person name="Kyrpides N.C."/>
            <person name="Klenk H.P."/>
            <person name="Han C."/>
        </authorList>
    </citation>
    <scope>NUCLEOTIDE SEQUENCE [LARGE SCALE GENOMIC DNA]</scope>
    <source>
        <strain evidence="8">ATCC 49208 / DSM 771 / VKM B-1644</strain>
    </source>
</reference>
<dbReference type="GO" id="GO:0055085">
    <property type="term" value="P:transmembrane transport"/>
    <property type="evidence" value="ECO:0007669"/>
    <property type="project" value="InterPro"/>
</dbReference>
<feature type="transmembrane region" description="Helical" evidence="5">
    <location>
        <begin position="26"/>
        <end position="46"/>
    </location>
</feature>
<dbReference type="CDD" id="cd07042">
    <property type="entry name" value="STAS_SulP_like_sulfate_transporter"/>
    <property type="match status" value="1"/>
</dbReference>
<dbReference type="Proteomes" id="UP000002217">
    <property type="component" value="Chromosome"/>
</dbReference>
<feature type="transmembrane region" description="Helical" evidence="5">
    <location>
        <begin position="189"/>
        <end position="207"/>
    </location>
</feature>
<feature type="transmembrane region" description="Helical" evidence="5">
    <location>
        <begin position="413"/>
        <end position="434"/>
    </location>
</feature>
<keyword evidence="3 5" id="KW-1133">Transmembrane helix</keyword>
<dbReference type="InterPro" id="IPR002645">
    <property type="entry name" value="STAS_dom"/>
</dbReference>
<dbReference type="PROSITE" id="PS50801">
    <property type="entry name" value="STAS"/>
    <property type="match status" value="1"/>
</dbReference>
<dbReference type="InterPro" id="IPR036513">
    <property type="entry name" value="STAS_dom_sf"/>
</dbReference>
<name>C8W3A0_DESAS</name>
<feature type="transmembrane region" description="Helical" evidence="5">
    <location>
        <begin position="104"/>
        <end position="124"/>
    </location>
</feature>
<feature type="transmembrane region" description="Helical" evidence="5">
    <location>
        <begin position="214"/>
        <end position="233"/>
    </location>
</feature>
<keyword evidence="8" id="KW-1185">Reference proteome</keyword>
<evidence type="ECO:0000259" key="6">
    <source>
        <dbReference type="PROSITE" id="PS50801"/>
    </source>
</evidence>
<gene>
    <name evidence="7" type="ordered locus">Dtox_0978</name>
</gene>
<protein>
    <submittedName>
        <fullName evidence="7">Sulphate transporter</fullName>
    </submittedName>
</protein>
<feature type="transmembrane region" description="Helical" evidence="5">
    <location>
        <begin position="338"/>
        <end position="354"/>
    </location>
</feature>
<dbReference type="PANTHER" id="PTHR11814">
    <property type="entry name" value="SULFATE TRANSPORTER"/>
    <property type="match status" value="1"/>
</dbReference>
<feature type="domain" description="STAS" evidence="6">
    <location>
        <begin position="454"/>
        <end position="565"/>
    </location>
</feature>
<dbReference type="KEGG" id="dae:Dtox_0978"/>